<gene>
    <name evidence="2" type="ORF">BSTOLATCC_MIC2661</name>
</gene>
<protein>
    <submittedName>
        <fullName evidence="2">Uncharacterized protein</fullName>
    </submittedName>
</protein>
<proteinExistence type="predicted"/>
<dbReference type="EMBL" id="CAJZBQ010000003">
    <property type="protein sequence ID" value="CAG9310947.1"/>
    <property type="molecule type" value="Genomic_DNA"/>
</dbReference>
<evidence type="ECO:0000256" key="1">
    <source>
        <dbReference type="SAM" id="Phobius"/>
    </source>
</evidence>
<keyword evidence="1" id="KW-0812">Transmembrane</keyword>
<dbReference type="AlphaFoldDB" id="A0AAU9IBT1"/>
<feature type="transmembrane region" description="Helical" evidence="1">
    <location>
        <begin position="30"/>
        <end position="48"/>
    </location>
</feature>
<keyword evidence="1" id="KW-1133">Transmembrane helix</keyword>
<accession>A0AAU9IBT1</accession>
<name>A0AAU9IBT1_9CILI</name>
<dbReference type="Proteomes" id="UP001162131">
    <property type="component" value="Unassembled WGS sequence"/>
</dbReference>
<evidence type="ECO:0000313" key="3">
    <source>
        <dbReference type="Proteomes" id="UP001162131"/>
    </source>
</evidence>
<evidence type="ECO:0000313" key="2">
    <source>
        <dbReference type="EMBL" id="CAG9310947.1"/>
    </source>
</evidence>
<comment type="caution">
    <text evidence="2">The sequence shown here is derived from an EMBL/GenBank/DDBJ whole genome shotgun (WGS) entry which is preliminary data.</text>
</comment>
<sequence length="70" mass="8562">MSGRHKVEVVIFTILVFIAFISRADYWIPWTVLAIFWGILCLFDWLFINEKGFMFEPNFKNWQRITEPRY</sequence>
<reference evidence="2" key="1">
    <citation type="submission" date="2021-09" db="EMBL/GenBank/DDBJ databases">
        <authorList>
            <consortium name="AG Swart"/>
            <person name="Singh M."/>
            <person name="Singh A."/>
            <person name="Seah K."/>
            <person name="Emmerich C."/>
        </authorList>
    </citation>
    <scope>NUCLEOTIDE SEQUENCE</scope>
    <source>
        <strain evidence="2">ATCC30299</strain>
    </source>
</reference>
<organism evidence="2 3">
    <name type="scientific">Blepharisma stoltei</name>
    <dbReference type="NCBI Taxonomy" id="1481888"/>
    <lineage>
        <taxon>Eukaryota</taxon>
        <taxon>Sar</taxon>
        <taxon>Alveolata</taxon>
        <taxon>Ciliophora</taxon>
        <taxon>Postciliodesmatophora</taxon>
        <taxon>Heterotrichea</taxon>
        <taxon>Heterotrichida</taxon>
        <taxon>Blepharismidae</taxon>
        <taxon>Blepharisma</taxon>
    </lineage>
</organism>
<keyword evidence="3" id="KW-1185">Reference proteome</keyword>
<feature type="transmembrane region" description="Helical" evidence="1">
    <location>
        <begin position="7"/>
        <end position="24"/>
    </location>
</feature>
<keyword evidence="1" id="KW-0472">Membrane</keyword>